<evidence type="ECO:0000313" key="3">
    <source>
        <dbReference type="EMBL" id="MFG1707498.1"/>
    </source>
</evidence>
<keyword evidence="4" id="KW-1185">Reference proteome</keyword>
<evidence type="ECO:0000256" key="1">
    <source>
        <dbReference type="ARBA" id="ARBA00022679"/>
    </source>
</evidence>
<dbReference type="GO" id="GO:0016757">
    <property type="term" value="F:glycosyltransferase activity"/>
    <property type="evidence" value="ECO:0007669"/>
    <property type="project" value="UniProtKB-KW"/>
</dbReference>
<comment type="caution">
    <text evidence="3">The sequence shown here is derived from an EMBL/GenBank/DDBJ whole genome shotgun (WGS) entry which is preliminary data.</text>
</comment>
<keyword evidence="3" id="KW-0328">Glycosyltransferase</keyword>
<name>A0ABW7AMZ8_9ACTN</name>
<dbReference type="InterPro" id="IPR050194">
    <property type="entry name" value="Glycosyltransferase_grp1"/>
</dbReference>
<sequence length="162" mass="16932">MAGGGREAAGGRIRRVPPPGGYVGLHGASYPVIRIGRLRGDPSGYADRSAGQFRHTDLGRAIQEALASGVPVVAPAAGGPLDVVRPGVNGLLYPPGEPEPLRAAVAALAADPEERARMGRLARESVRERGWTAVCDDLLGHYRGVLEPEPIVFARKMPSGLS</sequence>
<evidence type="ECO:0000313" key="4">
    <source>
        <dbReference type="Proteomes" id="UP001603978"/>
    </source>
</evidence>
<dbReference type="EMBL" id="JBICRM010000021">
    <property type="protein sequence ID" value="MFG1707498.1"/>
    <property type="molecule type" value="Genomic_DNA"/>
</dbReference>
<dbReference type="InterPro" id="IPR001296">
    <property type="entry name" value="Glyco_trans_1"/>
</dbReference>
<dbReference type="Pfam" id="PF00534">
    <property type="entry name" value="Glycos_transf_1"/>
    <property type="match status" value="1"/>
</dbReference>
<dbReference type="EC" id="2.4.-.-" evidence="3"/>
<dbReference type="Gene3D" id="3.40.50.2000">
    <property type="entry name" value="Glycogen Phosphorylase B"/>
    <property type="match status" value="2"/>
</dbReference>
<feature type="domain" description="Glycosyl transferase family 1" evidence="2">
    <location>
        <begin position="58"/>
        <end position="124"/>
    </location>
</feature>
<dbReference type="RefSeq" id="WP_393171385.1">
    <property type="nucleotide sequence ID" value="NZ_JBICRM010000021.1"/>
</dbReference>
<dbReference type="SUPFAM" id="SSF53756">
    <property type="entry name" value="UDP-Glycosyltransferase/glycogen phosphorylase"/>
    <property type="match status" value="1"/>
</dbReference>
<keyword evidence="1 3" id="KW-0808">Transferase</keyword>
<proteinExistence type="predicted"/>
<protein>
    <submittedName>
        <fullName evidence="3">Glycosyltransferase</fullName>
        <ecNumber evidence="3">2.4.-.-</ecNumber>
    </submittedName>
</protein>
<dbReference type="Proteomes" id="UP001603978">
    <property type="component" value="Unassembled WGS sequence"/>
</dbReference>
<evidence type="ECO:0000259" key="2">
    <source>
        <dbReference type="Pfam" id="PF00534"/>
    </source>
</evidence>
<reference evidence="3 4" key="1">
    <citation type="submission" date="2024-10" db="EMBL/GenBank/DDBJ databases">
        <authorList>
            <person name="Topkara A.R."/>
            <person name="Saygin H."/>
        </authorList>
    </citation>
    <scope>NUCLEOTIDE SEQUENCE [LARGE SCALE GENOMIC DNA]</scope>
    <source>
        <strain evidence="3 4">M3C6</strain>
    </source>
</reference>
<gene>
    <name evidence="3" type="ORF">ACFLIM_30280</name>
</gene>
<organism evidence="3 4">
    <name type="scientific">Nonomuraea marmarensis</name>
    <dbReference type="NCBI Taxonomy" id="3351344"/>
    <lineage>
        <taxon>Bacteria</taxon>
        <taxon>Bacillati</taxon>
        <taxon>Actinomycetota</taxon>
        <taxon>Actinomycetes</taxon>
        <taxon>Streptosporangiales</taxon>
        <taxon>Streptosporangiaceae</taxon>
        <taxon>Nonomuraea</taxon>
    </lineage>
</organism>
<accession>A0ABW7AMZ8</accession>
<dbReference type="PANTHER" id="PTHR45947:SF3">
    <property type="entry name" value="SULFOQUINOVOSYL TRANSFERASE SQD2"/>
    <property type="match status" value="1"/>
</dbReference>
<dbReference type="PANTHER" id="PTHR45947">
    <property type="entry name" value="SULFOQUINOVOSYL TRANSFERASE SQD2"/>
    <property type="match status" value="1"/>
</dbReference>